<reference evidence="1" key="1">
    <citation type="journal article" date="2015" name="Nature">
        <title>Complex archaea that bridge the gap between prokaryotes and eukaryotes.</title>
        <authorList>
            <person name="Spang A."/>
            <person name="Saw J.H."/>
            <person name="Jorgensen S.L."/>
            <person name="Zaremba-Niedzwiedzka K."/>
            <person name="Martijn J."/>
            <person name="Lind A.E."/>
            <person name="van Eijk R."/>
            <person name="Schleper C."/>
            <person name="Guy L."/>
            <person name="Ettema T.J."/>
        </authorList>
    </citation>
    <scope>NUCLEOTIDE SEQUENCE</scope>
</reference>
<proteinExistence type="predicted"/>
<accession>A0A0F9K8U6</accession>
<organism evidence="1">
    <name type="scientific">marine sediment metagenome</name>
    <dbReference type="NCBI Taxonomy" id="412755"/>
    <lineage>
        <taxon>unclassified sequences</taxon>
        <taxon>metagenomes</taxon>
        <taxon>ecological metagenomes</taxon>
    </lineage>
</organism>
<gene>
    <name evidence="1" type="ORF">LCGC14_1358220</name>
</gene>
<evidence type="ECO:0000313" key="1">
    <source>
        <dbReference type="EMBL" id="KKM78619.1"/>
    </source>
</evidence>
<name>A0A0F9K8U6_9ZZZZ</name>
<dbReference type="EMBL" id="LAZR01008465">
    <property type="protein sequence ID" value="KKM78619.1"/>
    <property type="molecule type" value="Genomic_DNA"/>
</dbReference>
<protein>
    <submittedName>
        <fullName evidence="1">Uncharacterized protein</fullName>
    </submittedName>
</protein>
<sequence length="130" mass="13879">MTGSGRFKHCGARVVELVQDQSLPGRKERAVHKGLATWSSPSCTASISLDHCQAPQPTVASGGYPTTGRCQDLFRDCRTGLGRRFVSDPDFGVALLLRSFDGFFGGLDGSGREDGRTGGFQSLRAHMGDS</sequence>
<comment type="caution">
    <text evidence="1">The sequence shown here is derived from an EMBL/GenBank/DDBJ whole genome shotgun (WGS) entry which is preliminary data.</text>
</comment>
<dbReference type="AlphaFoldDB" id="A0A0F9K8U6"/>